<organism evidence="1 2">
    <name type="scientific">Ameca splendens</name>
    <dbReference type="NCBI Taxonomy" id="208324"/>
    <lineage>
        <taxon>Eukaryota</taxon>
        <taxon>Metazoa</taxon>
        <taxon>Chordata</taxon>
        <taxon>Craniata</taxon>
        <taxon>Vertebrata</taxon>
        <taxon>Euteleostomi</taxon>
        <taxon>Actinopterygii</taxon>
        <taxon>Neopterygii</taxon>
        <taxon>Teleostei</taxon>
        <taxon>Neoteleostei</taxon>
        <taxon>Acanthomorphata</taxon>
        <taxon>Ovalentaria</taxon>
        <taxon>Atherinomorphae</taxon>
        <taxon>Cyprinodontiformes</taxon>
        <taxon>Goodeidae</taxon>
        <taxon>Ameca</taxon>
    </lineage>
</organism>
<evidence type="ECO:0000313" key="2">
    <source>
        <dbReference type="Proteomes" id="UP001469553"/>
    </source>
</evidence>
<reference evidence="1 2" key="1">
    <citation type="submission" date="2021-06" db="EMBL/GenBank/DDBJ databases">
        <authorList>
            <person name="Palmer J.M."/>
        </authorList>
    </citation>
    <scope>NUCLEOTIDE SEQUENCE [LARGE SCALE GENOMIC DNA]</scope>
    <source>
        <strain evidence="1 2">AS_MEX2019</strain>
        <tissue evidence="1">Muscle</tissue>
    </source>
</reference>
<dbReference type="EMBL" id="JAHRIP010085746">
    <property type="protein sequence ID" value="MEQ2314781.1"/>
    <property type="molecule type" value="Genomic_DNA"/>
</dbReference>
<protein>
    <submittedName>
        <fullName evidence="1">Uncharacterized protein</fullName>
    </submittedName>
</protein>
<comment type="caution">
    <text evidence="1">The sequence shown here is derived from an EMBL/GenBank/DDBJ whole genome shotgun (WGS) entry which is preliminary data.</text>
</comment>
<proteinExistence type="predicted"/>
<dbReference type="Proteomes" id="UP001469553">
    <property type="component" value="Unassembled WGS sequence"/>
</dbReference>
<sequence>MSMSLFWLNHVGFDLLRLATEDAEEKVQSMPVIEFLHSGALFLCSLEAKKNPHLVFTVTFHTALPTFFQRTASSFSYLPHGHLPVYPPTQPAPLQTS</sequence>
<evidence type="ECO:0000313" key="1">
    <source>
        <dbReference type="EMBL" id="MEQ2314781.1"/>
    </source>
</evidence>
<gene>
    <name evidence="1" type="ORF">AMECASPLE_015628</name>
</gene>
<keyword evidence="2" id="KW-1185">Reference proteome</keyword>
<accession>A0ABV1A955</accession>
<name>A0ABV1A955_9TELE</name>